<feature type="compositionally biased region" description="Basic and acidic residues" evidence="1">
    <location>
        <begin position="608"/>
        <end position="617"/>
    </location>
</feature>
<dbReference type="EMBL" id="JBHSKG010000015">
    <property type="protein sequence ID" value="MFC5141360.1"/>
    <property type="molecule type" value="Genomic_DNA"/>
</dbReference>
<protein>
    <submittedName>
        <fullName evidence="3">DUF222 domain-containing protein</fullName>
    </submittedName>
</protein>
<sequence>MSVEQHLGAAVAAVLDDAEPDADLAGMLDAIDPSALTGEELAAYVRGRWRVHNRAEAALLAGLRELGTAQDGHTGRLGSSDEFSGDEAAALFGWSRTMTSRRLDLADDLFVRLPALGAALWQGWIDEPKVRAISELTIDLCDDHARHAVEVVLPEAAGLPVMALRERLTEVVLDLDPDWAERRRKRAEARGHMTLTLSPSGTATLSFVDAPGEDGMDSTARVEALAAAVRRLGVLTPINQLRLQVGMRLLNGSTAGMDDRDIALLLATEYHAATGGTDDRGVGPDDGGPDDGGPDDSGPDDSDPDDSDPDDSDPDDSAPEDAGPRDGQDSHSTDARGPDDGSPPLEAPEPRSGRLRQGNLEVRLRLTTALGLDQHPATVPGHGAVSAPIVRELLARRHHGEWRVVLTDADGHLQHVLLARRRPDRQPGPRTRGRTAGAVRTGTIVELRVPTTVLAALDTDDHPAWAPLITELRHRLQDLVDTGGLGRPPDAGAGPDQWRRRRAGAEAERWIRARDRHCVVPGCPRPAHRTEIDHTREHALGGPTLTGNLGAWCSHHHRAKHRARWRVTQPRPGWFVIRTRAGVTHTTRPEKVLTPMPGPRYAAGARPLPDDGRRDPGEELDPDWFRRIAPKLAARRPPRPADPTPAARSLDPDDPPPF</sequence>
<feature type="region of interest" description="Disordered" evidence="1">
    <location>
        <begin position="585"/>
        <end position="658"/>
    </location>
</feature>
<comment type="caution">
    <text evidence="3">The sequence shown here is derived from an EMBL/GenBank/DDBJ whole genome shotgun (WGS) entry which is preliminary data.</text>
</comment>
<dbReference type="Proteomes" id="UP001596175">
    <property type="component" value="Unassembled WGS sequence"/>
</dbReference>
<feature type="region of interest" description="Disordered" evidence="1">
    <location>
        <begin position="274"/>
        <end position="359"/>
    </location>
</feature>
<evidence type="ECO:0000259" key="2">
    <source>
        <dbReference type="SMART" id="SM00507"/>
    </source>
</evidence>
<dbReference type="RefSeq" id="WP_378023514.1">
    <property type="nucleotide sequence ID" value="NZ_JBHSKG010000015.1"/>
</dbReference>
<proteinExistence type="predicted"/>
<evidence type="ECO:0000313" key="3">
    <source>
        <dbReference type="EMBL" id="MFC5141360.1"/>
    </source>
</evidence>
<dbReference type="InterPro" id="IPR003870">
    <property type="entry name" value="DUF222"/>
</dbReference>
<dbReference type="Pfam" id="PF02720">
    <property type="entry name" value="DUF222"/>
    <property type="match status" value="1"/>
</dbReference>
<evidence type="ECO:0000256" key="1">
    <source>
        <dbReference type="SAM" id="MobiDB-lite"/>
    </source>
</evidence>
<gene>
    <name evidence="3" type="ORF">ACFPK1_24190</name>
</gene>
<feature type="compositionally biased region" description="Acidic residues" evidence="1">
    <location>
        <begin position="287"/>
        <end position="319"/>
    </location>
</feature>
<dbReference type="Gene3D" id="1.10.30.50">
    <property type="match status" value="1"/>
</dbReference>
<name>A0ABV9ZM43_9PSEU</name>
<organism evidence="3 4">
    <name type="scientific">Actinomycetospora rhizophila</name>
    <dbReference type="NCBI Taxonomy" id="1416876"/>
    <lineage>
        <taxon>Bacteria</taxon>
        <taxon>Bacillati</taxon>
        <taxon>Actinomycetota</taxon>
        <taxon>Actinomycetes</taxon>
        <taxon>Pseudonocardiales</taxon>
        <taxon>Pseudonocardiaceae</taxon>
        <taxon>Actinomycetospora</taxon>
    </lineage>
</organism>
<evidence type="ECO:0000313" key="4">
    <source>
        <dbReference type="Proteomes" id="UP001596175"/>
    </source>
</evidence>
<feature type="domain" description="HNH nuclease" evidence="2">
    <location>
        <begin position="506"/>
        <end position="558"/>
    </location>
</feature>
<dbReference type="InterPro" id="IPR003615">
    <property type="entry name" value="HNH_nuc"/>
</dbReference>
<dbReference type="CDD" id="cd00085">
    <property type="entry name" value="HNHc"/>
    <property type="match status" value="1"/>
</dbReference>
<dbReference type="SMART" id="SM00507">
    <property type="entry name" value="HNHc"/>
    <property type="match status" value="1"/>
</dbReference>
<reference evidence="4" key="1">
    <citation type="journal article" date="2019" name="Int. J. Syst. Evol. Microbiol.">
        <title>The Global Catalogue of Microorganisms (GCM) 10K type strain sequencing project: providing services to taxonomists for standard genome sequencing and annotation.</title>
        <authorList>
            <consortium name="The Broad Institute Genomics Platform"/>
            <consortium name="The Broad Institute Genome Sequencing Center for Infectious Disease"/>
            <person name="Wu L."/>
            <person name="Ma J."/>
        </authorList>
    </citation>
    <scope>NUCLEOTIDE SEQUENCE [LARGE SCALE GENOMIC DNA]</scope>
    <source>
        <strain evidence="4">XZYJ18</strain>
    </source>
</reference>
<keyword evidence="4" id="KW-1185">Reference proteome</keyword>
<accession>A0ABV9ZM43</accession>
<feature type="compositionally biased region" description="Basic and acidic residues" evidence="1">
    <location>
        <begin position="322"/>
        <end position="339"/>
    </location>
</feature>